<feature type="signal peptide" evidence="1">
    <location>
        <begin position="1"/>
        <end position="29"/>
    </location>
</feature>
<gene>
    <name evidence="2" type="ORF">V5799_032553</name>
</gene>
<evidence type="ECO:0000313" key="2">
    <source>
        <dbReference type="EMBL" id="KAK8764838.1"/>
    </source>
</evidence>
<organism evidence="2 3">
    <name type="scientific">Amblyomma americanum</name>
    <name type="common">Lone star tick</name>
    <dbReference type="NCBI Taxonomy" id="6943"/>
    <lineage>
        <taxon>Eukaryota</taxon>
        <taxon>Metazoa</taxon>
        <taxon>Ecdysozoa</taxon>
        <taxon>Arthropoda</taxon>
        <taxon>Chelicerata</taxon>
        <taxon>Arachnida</taxon>
        <taxon>Acari</taxon>
        <taxon>Parasitiformes</taxon>
        <taxon>Ixodida</taxon>
        <taxon>Ixodoidea</taxon>
        <taxon>Ixodidae</taxon>
        <taxon>Amblyomminae</taxon>
        <taxon>Amblyomma</taxon>
    </lineage>
</organism>
<dbReference type="Proteomes" id="UP001321473">
    <property type="component" value="Unassembled WGS sequence"/>
</dbReference>
<evidence type="ECO:0000256" key="1">
    <source>
        <dbReference type="SAM" id="SignalP"/>
    </source>
</evidence>
<reference evidence="2 3" key="1">
    <citation type="journal article" date="2023" name="Arcadia Sci">
        <title>De novo assembly of a long-read Amblyomma americanum tick genome.</title>
        <authorList>
            <person name="Chou S."/>
            <person name="Poskanzer K.E."/>
            <person name="Rollins M."/>
            <person name="Thuy-Boun P.S."/>
        </authorList>
    </citation>
    <scope>NUCLEOTIDE SEQUENCE [LARGE SCALE GENOMIC DNA]</scope>
    <source>
        <strain evidence="2">F_SG_1</strain>
        <tissue evidence="2">Salivary glands</tissue>
    </source>
</reference>
<proteinExistence type="predicted"/>
<name>A0AAQ4DQU8_AMBAM</name>
<dbReference type="AlphaFoldDB" id="A0AAQ4DQU8"/>
<keyword evidence="3" id="KW-1185">Reference proteome</keyword>
<evidence type="ECO:0008006" key="4">
    <source>
        <dbReference type="Google" id="ProtNLM"/>
    </source>
</evidence>
<accession>A0AAQ4DQU8</accession>
<dbReference type="EMBL" id="JARKHS020028010">
    <property type="protein sequence ID" value="KAK8764838.1"/>
    <property type="molecule type" value="Genomic_DNA"/>
</dbReference>
<feature type="chain" id="PRO_5042994590" description="Secreted protein" evidence="1">
    <location>
        <begin position="30"/>
        <end position="87"/>
    </location>
</feature>
<keyword evidence="1" id="KW-0732">Signal</keyword>
<sequence length="87" mass="9826">MKPRTLLAFSAFVFLICVTLNLWGDFVGAERVVVTTCVVQKDNEDCSRYKPEGKTCEELQCEKSGKLCCMKNCNTTHFCIDDPDIKP</sequence>
<comment type="caution">
    <text evidence="2">The sequence shown here is derived from an EMBL/GenBank/DDBJ whole genome shotgun (WGS) entry which is preliminary data.</text>
</comment>
<evidence type="ECO:0000313" key="3">
    <source>
        <dbReference type="Proteomes" id="UP001321473"/>
    </source>
</evidence>
<protein>
    <recommendedName>
        <fullName evidence="4">Secreted protein</fullName>
    </recommendedName>
</protein>